<evidence type="ECO:0000313" key="4">
    <source>
        <dbReference type="EMBL" id="SEW02145.1"/>
    </source>
</evidence>
<dbReference type="EMBL" id="FOIS01000002">
    <property type="protein sequence ID" value="SEW02145.1"/>
    <property type="molecule type" value="Genomic_DNA"/>
</dbReference>
<feature type="transmembrane region" description="Helical" evidence="2">
    <location>
        <begin position="21"/>
        <end position="37"/>
    </location>
</feature>
<dbReference type="AlphaFoldDB" id="A0A1I0NMP3"/>
<feature type="domain" description="DUF8108" evidence="3">
    <location>
        <begin position="66"/>
        <end position="131"/>
    </location>
</feature>
<dbReference type="eggNOG" id="arCOG06375">
    <property type="taxonomic scope" value="Archaea"/>
</dbReference>
<reference evidence="5" key="1">
    <citation type="submission" date="2016-10" db="EMBL/GenBank/DDBJ databases">
        <authorList>
            <person name="Varghese N."/>
        </authorList>
    </citation>
    <scope>NUCLEOTIDE SEQUENCE [LARGE SCALE GENOMIC DNA]</scope>
    <source>
        <strain evidence="5">CGMCC 1.12284</strain>
    </source>
</reference>
<keyword evidence="2" id="KW-0812">Transmembrane</keyword>
<dbReference type="RefSeq" id="WP_049988977.1">
    <property type="nucleotide sequence ID" value="NZ_FOIS01000002.1"/>
</dbReference>
<sequence length="175" mass="19522">MTRPDRRPNAARGLRRLADHVGFALLWCWILVSLFFVPTWLGYWWVGALLFVVGLVVCWQAAGATTDPVYTVGTKREVRTGRVESERVDCDECGRPAAGGEYRRYERRRVLFGTTVSIPELGENVYCQRCAYDPRDPDLIAGEEAATGALESERLGVGPSAPETDGRSALESERR</sequence>
<organism evidence="4 5">
    <name type="scientific">Natrinema salifodinae</name>
    <dbReference type="NCBI Taxonomy" id="1202768"/>
    <lineage>
        <taxon>Archaea</taxon>
        <taxon>Methanobacteriati</taxon>
        <taxon>Methanobacteriota</taxon>
        <taxon>Stenosarchaea group</taxon>
        <taxon>Halobacteria</taxon>
        <taxon>Halobacteriales</taxon>
        <taxon>Natrialbaceae</taxon>
        <taxon>Natrinema</taxon>
    </lineage>
</organism>
<feature type="region of interest" description="Disordered" evidence="1">
    <location>
        <begin position="150"/>
        <end position="175"/>
    </location>
</feature>
<accession>A0A1I0NMP3</accession>
<dbReference type="STRING" id="1202768.SAMN05216285_1863"/>
<evidence type="ECO:0000313" key="5">
    <source>
        <dbReference type="Proteomes" id="UP000183275"/>
    </source>
</evidence>
<evidence type="ECO:0000259" key="3">
    <source>
        <dbReference type="Pfam" id="PF26413"/>
    </source>
</evidence>
<dbReference type="InterPro" id="IPR058421">
    <property type="entry name" value="DUF8108_C"/>
</dbReference>
<keyword evidence="5" id="KW-1185">Reference proteome</keyword>
<evidence type="ECO:0000256" key="1">
    <source>
        <dbReference type="SAM" id="MobiDB-lite"/>
    </source>
</evidence>
<keyword evidence="2" id="KW-0472">Membrane</keyword>
<dbReference type="Proteomes" id="UP000183275">
    <property type="component" value="Unassembled WGS sequence"/>
</dbReference>
<feature type="compositionally biased region" description="Basic and acidic residues" evidence="1">
    <location>
        <begin position="164"/>
        <end position="175"/>
    </location>
</feature>
<protein>
    <recommendedName>
        <fullName evidence="3">DUF8108 domain-containing protein</fullName>
    </recommendedName>
</protein>
<name>A0A1I0NMP3_9EURY</name>
<proteinExistence type="predicted"/>
<feature type="transmembrane region" description="Helical" evidence="2">
    <location>
        <begin position="43"/>
        <end position="62"/>
    </location>
</feature>
<keyword evidence="2" id="KW-1133">Transmembrane helix</keyword>
<gene>
    <name evidence="4" type="ORF">SAMN05216285_1863</name>
</gene>
<dbReference type="Pfam" id="PF26413">
    <property type="entry name" value="DUF8108"/>
    <property type="match status" value="1"/>
</dbReference>
<evidence type="ECO:0000256" key="2">
    <source>
        <dbReference type="SAM" id="Phobius"/>
    </source>
</evidence>
<dbReference type="OrthoDB" id="53394at2157"/>